<sequence length="112" mass="12150">MNFNTNDARLDQKASSIDTYSLVNDDINGGKSRGFALLTPLLTSPYSALALMGFLLGSNIQVLLPTVLGPELTEEMTYNGMTLADFSVEMGLPIDHPYLVALFEQLCMSDVA</sequence>
<evidence type="ECO:0000313" key="2">
    <source>
        <dbReference type="Proteomes" id="UP000184074"/>
    </source>
</evidence>
<organism evidence="1 2">
    <name type="scientific">Cognatiyoonia sediminum</name>
    <dbReference type="NCBI Taxonomy" id="1508389"/>
    <lineage>
        <taxon>Bacteria</taxon>
        <taxon>Pseudomonadati</taxon>
        <taxon>Pseudomonadota</taxon>
        <taxon>Alphaproteobacteria</taxon>
        <taxon>Rhodobacterales</taxon>
        <taxon>Paracoccaceae</taxon>
        <taxon>Cognatiyoonia</taxon>
    </lineage>
</organism>
<reference evidence="1 2" key="1">
    <citation type="submission" date="2016-11" db="EMBL/GenBank/DDBJ databases">
        <authorList>
            <person name="Jaros S."/>
            <person name="Januszkiewicz K."/>
            <person name="Wedrychowicz H."/>
        </authorList>
    </citation>
    <scope>NUCLEOTIDE SEQUENCE [LARGE SCALE GENOMIC DNA]</scope>
    <source>
        <strain evidence="1 2">DSM 28715</strain>
    </source>
</reference>
<dbReference type="EMBL" id="FQXB01000001">
    <property type="protein sequence ID" value="SHG86726.1"/>
    <property type="molecule type" value="Genomic_DNA"/>
</dbReference>
<dbReference type="STRING" id="1508389.SAMN05444003_1293"/>
<keyword evidence="2" id="KW-1185">Reference proteome</keyword>
<accession>A0A1M5NAT6</accession>
<dbReference type="Proteomes" id="UP000184074">
    <property type="component" value="Unassembled WGS sequence"/>
</dbReference>
<dbReference type="RefSeq" id="WP_072899996.1">
    <property type="nucleotide sequence ID" value="NZ_FQXB01000001.1"/>
</dbReference>
<gene>
    <name evidence="1" type="ORF">SAMN05444003_1293</name>
</gene>
<dbReference type="AlphaFoldDB" id="A0A1M5NAT6"/>
<name>A0A1M5NAT6_9RHOB</name>
<protein>
    <submittedName>
        <fullName evidence="1">Uncharacterized protein</fullName>
    </submittedName>
</protein>
<proteinExistence type="predicted"/>
<evidence type="ECO:0000313" key="1">
    <source>
        <dbReference type="EMBL" id="SHG86726.1"/>
    </source>
</evidence>